<feature type="region of interest" description="Disordered" evidence="1">
    <location>
        <begin position="58"/>
        <end position="116"/>
    </location>
</feature>
<organism evidence="2 3">
    <name type="scientific">Aplosporella prunicola CBS 121167</name>
    <dbReference type="NCBI Taxonomy" id="1176127"/>
    <lineage>
        <taxon>Eukaryota</taxon>
        <taxon>Fungi</taxon>
        <taxon>Dikarya</taxon>
        <taxon>Ascomycota</taxon>
        <taxon>Pezizomycotina</taxon>
        <taxon>Dothideomycetes</taxon>
        <taxon>Dothideomycetes incertae sedis</taxon>
        <taxon>Botryosphaeriales</taxon>
        <taxon>Aplosporellaceae</taxon>
        <taxon>Aplosporella</taxon>
    </lineage>
</organism>
<accession>A0A6A6BFX1</accession>
<feature type="compositionally biased region" description="Basic residues" evidence="1">
    <location>
        <begin position="1"/>
        <end position="17"/>
    </location>
</feature>
<name>A0A6A6BFX1_9PEZI</name>
<protein>
    <submittedName>
        <fullName evidence="2">Uncharacterized protein</fullName>
    </submittedName>
</protein>
<sequence>MPVTKKKACKQTSKHCTRSALSLPHTQSTHSSQLTALNAMPVSQPLTLPKEKKLCLAMPECPSPQPKTHRPSHPNTQGTQGAHNSHFTPSHPHPKTHKDLGPERIRRPMPRSRLVG</sequence>
<dbReference type="EMBL" id="ML995485">
    <property type="protein sequence ID" value="KAF2142144.1"/>
    <property type="molecule type" value="Genomic_DNA"/>
</dbReference>
<feature type="region of interest" description="Disordered" evidence="1">
    <location>
        <begin position="1"/>
        <end position="37"/>
    </location>
</feature>
<dbReference type="RefSeq" id="XP_033397856.1">
    <property type="nucleotide sequence ID" value="XM_033540459.1"/>
</dbReference>
<keyword evidence="3" id="KW-1185">Reference proteome</keyword>
<reference evidence="2" key="1">
    <citation type="journal article" date="2020" name="Stud. Mycol.">
        <title>101 Dothideomycetes genomes: a test case for predicting lifestyles and emergence of pathogens.</title>
        <authorList>
            <person name="Haridas S."/>
            <person name="Albert R."/>
            <person name="Binder M."/>
            <person name="Bloem J."/>
            <person name="Labutti K."/>
            <person name="Salamov A."/>
            <person name="Andreopoulos B."/>
            <person name="Baker S."/>
            <person name="Barry K."/>
            <person name="Bills G."/>
            <person name="Bluhm B."/>
            <person name="Cannon C."/>
            <person name="Castanera R."/>
            <person name="Culley D."/>
            <person name="Daum C."/>
            <person name="Ezra D."/>
            <person name="Gonzalez J."/>
            <person name="Henrissat B."/>
            <person name="Kuo A."/>
            <person name="Liang C."/>
            <person name="Lipzen A."/>
            <person name="Lutzoni F."/>
            <person name="Magnuson J."/>
            <person name="Mondo S."/>
            <person name="Nolan M."/>
            <person name="Ohm R."/>
            <person name="Pangilinan J."/>
            <person name="Park H.-J."/>
            <person name="Ramirez L."/>
            <person name="Alfaro M."/>
            <person name="Sun H."/>
            <person name="Tritt A."/>
            <person name="Yoshinaga Y."/>
            <person name="Zwiers L.-H."/>
            <person name="Turgeon B."/>
            <person name="Goodwin S."/>
            <person name="Spatafora J."/>
            <person name="Crous P."/>
            <person name="Grigoriev I."/>
        </authorList>
    </citation>
    <scope>NUCLEOTIDE SEQUENCE</scope>
    <source>
        <strain evidence="2">CBS 121167</strain>
    </source>
</reference>
<dbReference type="GeneID" id="54297955"/>
<gene>
    <name evidence="2" type="ORF">K452DRAFT_287361</name>
</gene>
<evidence type="ECO:0000256" key="1">
    <source>
        <dbReference type="SAM" id="MobiDB-lite"/>
    </source>
</evidence>
<dbReference type="Proteomes" id="UP000799438">
    <property type="component" value="Unassembled WGS sequence"/>
</dbReference>
<evidence type="ECO:0000313" key="2">
    <source>
        <dbReference type="EMBL" id="KAF2142144.1"/>
    </source>
</evidence>
<dbReference type="AlphaFoldDB" id="A0A6A6BFX1"/>
<evidence type="ECO:0000313" key="3">
    <source>
        <dbReference type="Proteomes" id="UP000799438"/>
    </source>
</evidence>
<feature type="compositionally biased region" description="Polar residues" evidence="1">
    <location>
        <begin position="24"/>
        <end position="36"/>
    </location>
</feature>
<feature type="compositionally biased region" description="Polar residues" evidence="1">
    <location>
        <begin position="73"/>
        <end position="88"/>
    </location>
</feature>
<feature type="compositionally biased region" description="Basic and acidic residues" evidence="1">
    <location>
        <begin position="97"/>
        <end position="106"/>
    </location>
</feature>
<proteinExistence type="predicted"/>